<dbReference type="GO" id="GO:0008270">
    <property type="term" value="F:zinc ion binding"/>
    <property type="evidence" value="ECO:0007669"/>
    <property type="project" value="UniProtKB-KW"/>
</dbReference>
<dbReference type="PROSITE" id="PS00028">
    <property type="entry name" value="ZINC_FINGER_C2H2_1"/>
    <property type="match status" value="1"/>
</dbReference>
<dbReference type="GO" id="GO:0005634">
    <property type="term" value="C:nucleus"/>
    <property type="evidence" value="ECO:0007669"/>
    <property type="project" value="UniProtKB-SubCell"/>
</dbReference>
<dbReference type="GO" id="GO:0005737">
    <property type="term" value="C:cytoplasm"/>
    <property type="evidence" value="ECO:0007669"/>
    <property type="project" value="UniProtKB-SubCell"/>
</dbReference>
<dbReference type="AlphaFoldDB" id="A0AAE0M021"/>
<comment type="caution">
    <text evidence="12">The sequence shown here is derived from an EMBL/GenBank/DDBJ whole genome shotgun (WGS) entry which is preliminary data.</text>
</comment>
<evidence type="ECO:0000259" key="11">
    <source>
        <dbReference type="PROSITE" id="PS00028"/>
    </source>
</evidence>
<protein>
    <recommendedName>
        <fullName evidence="11">C2H2-type domain-containing protein</fullName>
    </recommendedName>
</protein>
<dbReference type="EMBL" id="JAUEDM010000007">
    <property type="protein sequence ID" value="KAK3313925.1"/>
    <property type="molecule type" value="Genomic_DNA"/>
</dbReference>
<evidence type="ECO:0000256" key="6">
    <source>
        <dbReference type="ARBA" id="ARBA00022771"/>
    </source>
</evidence>
<feature type="compositionally biased region" description="Polar residues" evidence="10">
    <location>
        <begin position="98"/>
        <end position="107"/>
    </location>
</feature>
<keyword evidence="5" id="KW-0479">Metal-binding</keyword>
<dbReference type="PANTHER" id="PTHR46095">
    <property type="entry name" value="ZINC FINGER PROTEIN 593"/>
    <property type="match status" value="1"/>
</dbReference>
<dbReference type="GO" id="GO:0042254">
    <property type="term" value="P:ribosome biogenesis"/>
    <property type="evidence" value="ECO:0007669"/>
    <property type="project" value="UniProtKB-KW"/>
</dbReference>
<accession>A0AAE0M021</accession>
<dbReference type="SUPFAM" id="SSF57667">
    <property type="entry name" value="beta-beta-alpha zinc fingers"/>
    <property type="match status" value="1"/>
</dbReference>
<dbReference type="Gene3D" id="3.30.160.60">
    <property type="entry name" value="Classic Zinc Finger"/>
    <property type="match status" value="1"/>
</dbReference>
<dbReference type="PANTHER" id="PTHR46095:SF1">
    <property type="entry name" value="ZINC FINGER PROTEIN 593"/>
    <property type="match status" value="1"/>
</dbReference>
<evidence type="ECO:0000256" key="8">
    <source>
        <dbReference type="ARBA" id="ARBA00023242"/>
    </source>
</evidence>
<reference evidence="12" key="2">
    <citation type="submission" date="2023-06" db="EMBL/GenBank/DDBJ databases">
        <authorList>
            <consortium name="Lawrence Berkeley National Laboratory"/>
            <person name="Haridas S."/>
            <person name="Hensen N."/>
            <person name="Bonometti L."/>
            <person name="Westerberg I."/>
            <person name="Brannstrom I.O."/>
            <person name="Guillou S."/>
            <person name="Cros-Aarteil S."/>
            <person name="Calhoun S."/>
            <person name="Kuo A."/>
            <person name="Mondo S."/>
            <person name="Pangilinan J."/>
            <person name="Riley R."/>
            <person name="Labutti K."/>
            <person name="Andreopoulos B."/>
            <person name="Lipzen A."/>
            <person name="Chen C."/>
            <person name="Yanf M."/>
            <person name="Daum C."/>
            <person name="Ng V."/>
            <person name="Clum A."/>
            <person name="Steindorff A."/>
            <person name="Ohm R."/>
            <person name="Martin F."/>
            <person name="Silar P."/>
            <person name="Natvig D."/>
            <person name="Lalanne C."/>
            <person name="Gautier V."/>
            <person name="Ament-Velasquez S.L."/>
            <person name="Kruys A."/>
            <person name="Hutchinson M.I."/>
            <person name="Powell A.J."/>
            <person name="Barry K."/>
            <person name="Miller A.N."/>
            <person name="Grigoriev I.V."/>
            <person name="Debuchy R."/>
            <person name="Gladieux P."/>
            <person name="Thoren M.H."/>
            <person name="Johannesson H."/>
        </authorList>
    </citation>
    <scope>NUCLEOTIDE SEQUENCE</scope>
    <source>
        <strain evidence="12">CBS 118394</strain>
    </source>
</reference>
<dbReference type="InterPro" id="IPR022755">
    <property type="entry name" value="Znf_C2H2_jaz"/>
</dbReference>
<sequence>MGIQSKRTKTKTRRYTRDVDQSKSDLLSPRHLQQFKDTKSPEDLPGLGRHYCVQCSRWFDTEFSLTTHNKGKPHKRRVKDLLNPYTHKEADAAGGLTWTDNGPSSKTKAQDMELDMTS</sequence>
<keyword evidence="4" id="KW-0690">Ribosome biogenesis</keyword>
<dbReference type="InterPro" id="IPR051879">
    <property type="entry name" value="C2H2-ZF_Maturation_Protein"/>
</dbReference>
<keyword evidence="6" id="KW-0863">Zinc-finger</keyword>
<keyword evidence="13" id="KW-1185">Reference proteome</keyword>
<dbReference type="Pfam" id="PF12171">
    <property type="entry name" value="zf-C2H2_jaz"/>
    <property type="match status" value="1"/>
</dbReference>
<dbReference type="FunFam" id="3.30.160.60:FF:000299">
    <property type="entry name" value="Zinc finger protein 593"/>
    <property type="match status" value="1"/>
</dbReference>
<dbReference type="InterPro" id="IPR003604">
    <property type="entry name" value="Matrin/U1-like-C_Znf_C2H2"/>
</dbReference>
<dbReference type="SMART" id="SM00451">
    <property type="entry name" value="ZnF_U1"/>
    <property type="match status" value="1"/>
</dbReference>
<dbReference type="InterPro" id="IPR013087">
    <property type="entry name" value="Znf_C2H2_type"/>
</dbReference>
<evidence type="ECO:0000313" key="12">
    <source>
        <dbReference type="EMBL" id="KAK3313925.1"/>
    </source>
</evidence>
<feature type="compositionally biased region" description="Basic residues" evidence="10">
    <location>
        <begin position="1"/>
        <end position="14"/>
    </location>
</feature>
<reference evidence="12" key="1">
    <citation type="journal article" date="2023" name="Mol. Phylogenet. Evol.">
        <title>Genome-scale phylogeny and comparative genomics of the fungal order Sordariales.</title>
        <authorList>
            <person name="Hensen N."/>
            <person name="Bonometti L."/>
            <person name="Westerberg I."/>
            <person name="Brannstrom I.O."/>
            <person name="Guillou S."/>
            <person name="Cros-Aarteil S."/>
            <person name="Calhoun S."/>
            <person name="Haridas S."/>
            <person name="Kuo A."/>
            <person name="Mondo S."/>
            <person name="Pangilinan J."/>
            <person name="Riley R."/>
            <person name="LaButti K."/>
            <person name="Andreopoulos B."/>
            <person name="Lipzen A."/>
            <person name="Chen C."/>
            <person name="Yan M."/>
            <person name="Daum C."/>
            <person name="Ng V."/>
            <person name="Clum A."/>
            <person name="Steindorff A."/>
            <person name="Ohm R.A."/>
            <person name="Martin F."/>
            <person name="Silar P."/>
            <person name="Natvig D.O."/>
            <person name="Lalanne C."/>
            <person name="Gautier V."/>
            <person name="Ament-Velasquez S.L."/>
            <person name="Kruys A."/>
            <person name="Hutchinson M.I."/>
            <person name="Powell A.J."/>
            <person name="Barry K."/>
            <person name="Miller A.N."/>
            <person name="Grigoriev I.V."/>
            <person name="Debuchy R."/>
            <person name="Gladieux P."/>
            <person name="Hiltunen Thoren M."/>
            <person name="Johannesson H."/>
        </authorList>
    </citation>
    <scope>NUCLEOTIDE SEQUENCE</scope>
    <source>
        <strain evidence="12">CBS 118394</strain>
    </source>
</reference>
<comment type="subcellular location">
    <subcellularLocation>
        <location evidence="2">Cytoplasm</location>
    </subcellularLocation>
    <subcellularLocation>
        <location evidence="1">Nucleus</location>
    </subcellularLocation>
</comment>
<gene>
    <name evidence="12" type="ORF">B0H66DRAFT_607162</name>
</gene>
<feature type="domain" description="C2H2-type" evidence="11">
    <location>
        <begin position="52"/>
        <end position="74"/>
    </location>
</feature>
<dbReference type="GO" id="GO:0003676">
    <property type="term" value="F:nucleic acid binding"/>
    <property type="evidence" value="ECO:0007669"/>
    <property type="project" value="InterPro"/>
</dbReference>
<keyword evidence="7" id="KW-0862">Zinc</keyword>
<evidence type="ECO:0000313" key="13">
    <source>
        <dbReference type="Proteomes" id="UP001283341"/>
    </source>
</evidence>
<evidence type="ECO:0000256" key="4">
    <source>
        <dbReference type="ARBA" id="ARBA00022517"/>
    </source>
</evidence>
<evidence type="ECO:0000256" key="7">
    <source>
        <dbReference type="ARBA" id="ARBA00022833"/>
    </source>
</evidence>
<proteinExistence type="inferred from homology"/>
<evidence type="ECO:0000256" key="1">
    <source>
        <dbReference type="ARBA" id="ARBA00004123"/>
    </source>
</evidence>
<feature type="region of interest" description="Disordered" evidence="10">
    <location>
        <begin position="1"/>
        <end position="26"/>
    </location>
</feature>
<evidence type="ECO:0000256" key="2">
    <source>
        <dbReference type="ARBA" id="ARBA00004496"/>
    </source>
</evidence>
<feature type="region of interest" description="Disordered" evidence="10">
    <location>
        <begin position="90"/>
        <end position="118"/>
    </location>
</feature>
<evidence type="ECO:0000256" key="10">
    <source>
        <dbReference type="SAM" id="MobiDB-lite"/>
    </source>
</evidence>
<dbReference type="Proteomes" id="UP001283341">
    <property type="component" value="Unassembled WGS sequence"/>
</dbReference>
<name>A0AAE0M021_9PEZI</name>
<evidence type="ECO:0000256" key="5">
    <source>
        <dbReference type="ARBA" id="ARBA00022723"/>
    </source>
</evidence>
<evidence type="ECO:0000256" key="3">
    <source>
        <dbReference type="ARBA" id="ARBA00022490"/>
    </source>
</evidence>
<comment type="similarity">
    <text evidence="9">Belongs to the ZNF593/BUD20 C2H2-type zinc-finger protein family.</text>
</comment>
<dbReference type="InterPro" id="IPR036236">
    <property type="entry name" value="Znf_C2H2_sf"/>
</dbReference>
<organism evidence="12 13">
    <name type="scientific">Apodospora peruviana</name>
    <dbReference type="NCBI Taxonomy" id="516989"/>
    <lineage>
        <taxon>Eukaryota</taxon>
        <taxon>Fungi</taxon>
        <taxon>Dikarya</taxon>
        <taxon>Ascomycota</taxon>
        <taxon>Pezizomycotina</taxon>
        <taxon>Sordariomycetes</taxon>
        <taxon>Sordariomycetidae</taxon>
        <taxon>Sordariales</taxon>
        <taxon>Lasiosphaeriaceae</taxon>
        <taxon>Apodospora</taxon>
    </lineage>
</organism>
<keyword evidence="8" id="KW-0539">Nucleus</keyword>
<evidence type="ECO:0000256" key="9">
    <source>
        <dbReference type="ARBA" id="ARBA00038064"/>
    </source>
</evidence>
<keyword evidence="3" id="KW-0963">Cytoplasm</keyword>
<dbReference type="GO" id="GO:0043021">
    <property type="term" value="F:ribonucleoprotein complex binding"/>
    <property type="evidence" value="ECO:0007669"/>
    <property type="project" value="UniProtKB-ARBA"/>
</dbReference>